<accession>A0A3N4JZL6</accession>
<comment type="caution">
    <text evidence="2">Lacks conserved residue(s) required for the propagation of feature annotation.</text>
</comment>
<dbReference type="GO" id="GO:0019369">
    <property type="term" value="P:arachidonate metabolic process"/>
    <property type="evidence" value="ECO:0007669"/>
    <property type="project" value="TreeGrafter"/>
</dbReference>
<evidence type="ECO:0000256" key="3">
    <source>
        <dbReference type="SAM" id="MobiDB-lite"/>
    </source>
</evidence>
<keyword evidence="1" id="KW-0443">Lipid metabolism</keyword>
<name>A0A3N4JZL6_9PEZI</name>
<dbReference type="Proteomes" id="UP000276215">
    <property type="component" value="Unassembled WGS sequence"/>
</dbReference>
<dbReference type="STRING" id="1336337.A0A3N4JZL6"/>
<feature type="compositionally biased region" description="Polar residues" evidence="3">
    <location>
        <begin position="14"/>
        <end position="24"/>
    </location>
</feature>
<dbReference type="Gene3D" id="3.40.1090.10">
    <property type="entry name" value="Cytosolic phospholipase A2 catalytic domain"/>
    <property type="match status" value="1"/>
</dbReference>
<feature type="region of interest" description="Disordered" evidence="3">
    <location>
        <begin position="14"/>
        <end position="39"/>
    </location>
</feature>
<reference evidence="5 6" key="1">
    <citation type="journal article" date="2018" name="Nat. Ecol. Evol.">
        <title>Pezizomycetes genomes reveal the molecular basis of ectomycorrhizal truffle lifestyle.</title>
        <authorList>
            <person name="Murat C."/>
            <person name="Payen T."/>
            <person name="Noel B."/>
            <person name="Kuo A."/>
            <person name="Morin E."/>
            <person name="Chen J."/>
            <person name="Kohler A."/>
            <person name="Krizsan K."/>
            <person name="Balestrini R."/>
            <person name="Da Silva C."/>
            <person name="Montanini B."/>
            <person name="Hainaut M."/>
            <person name="Levati E."/>
            <person name="Barry K.W."/>
            <person name="Belfiori B."/>
            <person name="Cichocki N."/>
            <person name="Clum A."/>
            <person name="Dockter R.B."/>
            <person name="Fauchery L."/>
            <person name="Guy J."/>
            <person name="Iotti M."/>
            <person name="Le Tacon F."/>
            <person name="Lindquist E.A."/>
            <person name="Lipzen A."/>
            <person name="Malagnac F."/>
            <person name="Mello A."/>
            <person name="Molinier V."/>
            <person name="Miyauchi S."/>
            <person name="Poulain J."/>
            <person name="Riccioni C."/>
            <person name="Rubini A."/>
            <person name="Sitrit Y."/>
            <person name="Splivallo R."/>
            <person name="Traeger S."/>
            <person name="Wang M."/>
            <person name="Zifcakova L."/>
            <person name="Wipf D."/>
            <person name="Zambonelli A."/>
            <person name="Paolocci F."/>
            <person name="Nowrousian M."/>
            <person name="Ottonello S."/>
            <person name="Baldrian P."/>
            <person name="Spatafora J.W."/>
            <person name="Henrissat B."/>
            <person name="Nagy L.G."/>
            <person name="Aury J.M."/>
            <person name="Wincker P."/>
            <person name="Grigoriev I.V."/>
            <person name="Bonfante P."/>
            <person name="Martin F.M."/>
        </authorList>
    </citation>
    <scope>NUCLEOTIDE SEQUENCE [LARGE SCALE GENOMIC DNA]</scope>
    <source>
        <strain evidence="5 6">120613-1</strain>
    </source>
</reference>
<sequence>MKVSTTSQTNILKAMSDYNSASSMRESHRVNRPRAQMNQKQPPLRLLSLDGGGVRGYSMIMILQELMLKLFVEMHGRAPRREEIPKPCDHFDLIGGTGTGGLIAILIGRLRLDLETCKEVYVKTSKRVFETDKTIAGLPYRKTLFKASKLEGAIREVVRETSMRDEEGTVNMFIDPKSPVAQIRRRQTSSPFTESSTGSRSSVKTGPSPGLKWGNENALLYDLRQGSCKTFVTAVYKGSDETSSPALLRTYDSAHGTSPSADCTIWEAGRATCATYPAFKYIQIGQNTFLDEGSGRYSPVAQVLEEALVHEWPGREVGLLVSVGSGKSPEGLETKKEPSAIKSATPFGKLIEAKEKHRARVVDCEGIHQELLEGLHRTGVQKENYFRLNVEVGITDFGMNEWSKLLDISNCTRKYLGRQDIQMMNNSAASKLAEIHRSSKGRLNLEILNRELPDLPNEAFDSDSEEDEEVAKHFEELHRIKMKIRA</sequence>
<feature type="short sequence motif" description="GXGXXG" evidence="2">
    <location>
        <begin position="51"/>
        <end position="56"/>
    </location>
</feature>
<evidence type="ECO:0000259" key="4">
    <source>
        <dbReference type="PROSITE" id="PS51635"/>
    </source>
</evidence>
<evidence type="ECO:0000256" key="2">
    <source>
        <dbReference type="PROSITE-ProRule" id="PRU01161"/>
    </source>
</evidence>
<organism evidence="5 6">
    <name type="scientific">Choiromyces venosus 120613-1</name>
    <dbReference type="NCBI Taxonomy" id="1336337"/>
    <lineage>
        <taxon>Eukaryota</taxon>
        <taxon>Fungi</taxon>
        <taxon>Dikarya</taxon>
        <taxon>Ascomycota</taxon>
        <taxon>Pezizomycotina</taxon>
        <taxon>Pezizomycetes</taxon>
        <taxon>Pezizales</taxon>
        <taxon>Tuberaceae</taxon>
        <taxon>Choiromyces</taxon>
    </lineage>
</organism>
<feature type="domain" description="PNPLA" evidence="4">
    <location>
        <begin position="47"/>
        <end position="214"/>
    </location>
</feature>
<dbReference type="Pfam" id="PF01734">
    <property type="entry name" value="Patatin"/>
    <property type="match status" value="1"/>
</dbReference>
<dbReference type="InterPro" id="IPR016035">
    <property type="entry name" value="Acyl_Trfase/lysoPLipase"/>
</dbReference>
<dbReference type="AlphaFoldDB" id="A0A3N4JZL6"/>
<proteinExistence type="predicted"/>
<evidence type="ECO:0000256" key="1">
    <source>
        <dbReference type="ARBA" id="ARBA00023098"/>
    </source>
</evidence>
<dbReference type="SUPFAM" id="SSF52151">
    <property type="entry name" value="FabD/lysophospholipase-like"/>
    <property type="match status" value="1"/>
</dbReference>
<dbReference type="GO" id="GO:0046486">
    <property type="term" value="P:glycerolipid metabolic process"/>
    <property type="evidence" value="ECO:0007669"/>
    <property type="project" value="UniProtKB-ARBA"/>
</dbReference>
<dbReference type="GO" id="GO:0016020">
    <property type="term" value="C:membrane"/>
    <property type="evidence" value="ECO:0007669"/>
    <property type="project" value="TreeGrafter"/>
</dbReference>
<dbReference type="GO" id="GO:0047499">
    <property type="term" value="F:calcium-independent phospholipase A2 activity"/>
    <property type="evidence" value="ECO:0007669"/>
    <property type="project" value="TreeGrafter"/>
</dbReference>
<gene>
    <name evidence="5" type="ORF">L873DRAFT_1787518</name>
</gene>
<evidence type="ECO:0000313" key="5">
    <source>
        <dbReference type="EMBL" id="RPB02499.1"/>
    </source>
</evidence>
<dbReference type="InterPro" id="IPR002641">
    <property type="entry name" value="PNPLA_dom"/>
</dbReference>
<protein>
    <submittedName>
        <fullName evidence="5">FabD/lysophospholipase-like protein</fullName>
    </submittedName>
</protein>
<dbReference type="PANTHER" id="PTHR24185:SF4">
    <property type="entry name" value="SERINE HYDROLASE, PUTATIVE (AFU_ORTHOLOGUE AFUA_2G07870)-RELATED"/>
    <property type="match status" value="1"/>
</dbReference>
<dbReference type="PROSITE" id="PS51635">
    <property type="entry name" value="PNPLA"/>
    <property type="match status" value="1"/>
</dbReference>
<dbReference type="EMBL" id="ML120367">
    <property type="protein sequence ID" value="RPB02499.1"/>
    <property type="molecule type" value="Genomic_DNA"/>
</dbReference>
<dbReference type="OrthoDB" id="630895at2759"/>
<keyword evidence="6" id="KW-1185">Reference proteome</keyword>
<evidence type="ECO:0000313" key="6">
    <source>
        <dbReference type="Proteomes" id="UP000276215"/>
    </source>
</evidence>
<dbReference type="PANTHER" id="PTHR24185">
    <property type="entry name" value="CALCIUM-INDEPENDENT PHOSPHOLIPASE A2-GAMMA"/>
    <property type="match status" value="1"/>
</dbReference>
<feature type="region of interest" description="Disordered" evidence="3">
    <location>
        <begin position="180"/>
        <end position="210"/>
    </location>
</feature>
<feature type="compositionally biased region" description="Polar residues" evidence="3">
    <location>
        <begin position="188"/>
        <end position="205"/>
    </location>
</feature>